<dbReference type="Proteomes" id="UP000789702">
    <property type="component" value="Unassembled WGS sequence"/>
</dbReference>
<protein>
    <submittedName>
        <fullName evidence="1">15859_t:CDS:1</fullName>
    </submittedName>
</protein>
<evidence type="ECO:0000313" key="1">
    <source>
        <dbReference type="EMBL" id="CAG8627660.1"/>
    </source>
</evidence>
<name>A0ACA9N2P4_9GLOM</name>
<sequence length="160" mass="18865">MYLQPCNAGIIWSFKVYYYKLFCKNHIATYEEAIETENFKLVNLTLQRLQELKDTDIITEIQSLISQLLVTNPIKAKNFIEIDYSVKTDIMSSNNKIINTILDSDCNKDDKNESEVCISYKKVITNINNILLFINQDDRFKVDEFFVKKLNRFKKDVVRD</sequence>
<keyword evidence="2" id="KW-1185">Reference proteome</keyword>
<gene>
    <name evidence="1" type="ORF">DHETER_LOCUS8274</name>
</gene>
<proteinExistence type="predicted"/>
<dbReference type="EMBL" id="CAJVPU010012897">
    <property type="protein sequence ID" value="CAG8627660.1"/>
    <property type="molecule type" value="Genomic_DNA"/>
</dbReference>
<reference evidence="1" key="1">
    <citation type="submission" date="2021-06" db="EMBL/GenBank/DDBJ databases">
        <authorList>
            <person name="Kallberg Y."/>
            <person name="Tangrot J."/>
            <person name="Rosling A."/>
        </authorList>
    </citation>
    <scope>NUCLEOTIDE SEQUENCE</scope>
    <source>
        <strain evidence="1">IL203A</strain>
    </source>
</reference>
<organism evidence="1 2">
    <name type="scientific">Dentiscutata heterogama</name>
    <dbReference type="NCBI Taxonomy" id="1316150"/>
    <lineage>
        <taxon>Eukaryota</taxon>
        <taxon>Fungi</taxon>
        <taxon>Fungi incertae sedis</taxon>
        <taxon>Mucoromycota</taxon>
        <taxon>Glomeromycotina</taxon>
        <taxon>Glomeromycetes</taxon>
        <taxon>Diversisporales</taxon>
        <taxon>Gigasporaceae</taxon>
        <taxon>Dentiscutata</taxon>
    </lineage>
</organism>
<accession>A0ACA9N2P4</accession>
<comment type="caution">
    <text evidence="1">The sequence shown here is derived from an EMBL/GenBank/DDBJ whole genome shotgun (WGS) entry which is preliminary data.</text>
</comment>
<feature type="non-terminal residue" evidence="1">
    <location>
        <position position="160"/>
    </location>
</feature>
<evidence type="ECO:0000313" key="2">
    <source>
        <dbReference type="Proteomes" id="UP000789702"/>
    </source>
</evidence>